<keyword evidence="1" id="KW-0812">Transmembrane</keyword>
<feature type="transmembrane region" description="Helical" evidence="1">
    <location>
        <begin position="76"/>
        <end position="99"/>
    </location>
</feature>
<gene>
    <name evidence="2" type="ORF">ACFOYW_00545</name>
</gene>
<reference evidence="3" key="1">
    <citation type="journal article" date="2019" name="Int. J. Syst. Evol. Microbiol.">
        <title>The Global Catalogue of Microorganisms (GCM) 10K type strain sequencing project: providing services to taxonomists for standard genome sequencing and annotation.</title>
        <authorList>
            <consortium name="The Broad Institute Genomics Platform"/>
            <consortium name="The Broad Institute Genome Sequencing Center for Infectious Disease"/>
            <person name="Wu L."/>
            <person name="Ma J."/>
        </authorList>
    </citation>
    <scope>NUCLEOTIDE SEQUENCE [LARGE SCALE GENOMIC DNA]</scope>
    <source>
        <strain evidence="3">CGMCC 1.10363</strain>
    </source>
</reference>
<comment type="caution">
    <text evidence="2">The sequence shown here is derived from an EMBL/GenBank/DDBJ whole genome shotgun (WGS) entry which is preliminary data.</text>
</comment>
<keyword evidence="3" id="KW-1185">Reference proteome</keyword>
<feature type="transmembrane region" description="Helical" evidence="1">
    <location>
        <begin position="119"/>
        <end position="141"/>
    </location>
</feature>
<evidence type="ECO:0008006" key="4">
    <source>
        <dbReference type="Google" id="ProtNLM"/>
    </source>
</evidence>
<dbReference type="EMBL" id="JBHSCN010000002">
    <property type="protein sequence ID" value="MFC4241844.1"/>
    <property type="molecule type" value="Genomic_DNA"/>
</dbReference>
<proteinExistence type="predicted"/>
<name>A0ABV8Q377_9MICO</name>
<organism evidence="2 3">
    <name type="scientific">Gryllotalpicola reticulitermitis</name>
    <dbReference type="NCBI Taxonomy" id="1184153"/>
    <lineage>
        <taxon>Bacteria</taxon>
        <taxon>Bacillati</taxon>
        <taxon>Actinomycetota</taxon>
        <taxon>Actinomycetes</taxon>
        <taxon>Micrococcales</taxon>
        <taxon>Microbacteriaceae</taxon>
        <taxon>Gryllotalpicola</taxon>
    </lineage>
</organism>
<evidence type="ECO:0000313" key="2">
    <source>
        <dbReference type="EMBL" id="MFC4241844.1"/>
    </source>
</evidence>
<sequence length="338" mass="36190">MSRQLSAEFRRWSRWYPSSWRADSGAAMLGTYLDVADAEGRDRLASRDKAALVAGGIASRMDLVVPSRVRDGVAAVMLPLLGIYGLVIGLVFEWAPWAASTRAHWFARVSADFGGSVRFTFGPFLTPMVIVAAFAVLAWITCMFGPAWLYRSVLAATVVAGLVVTWMAHFGVGGFQELRATPPLFAALLALLALPGARPRRGYVLLGSVLWEAALFLASHVSGAWTLHDFADGTSTTTDSLFFMVIIGPPVAWIAAVLGLVAALVLAVARRRSLAAIIVLCTLPWAAYAPGPEVGSESPLMWAPLALGYLAAAVIAIVAMRVSRRRITRRVPDLPIGG</sequence>
<dbReference type="RefSeq" id="WP_390226597.1">
    <property type="nucleotide sequence ID" value="NZ_JBHSCN010000002.1"/>
</dbReference>
<feature type="transmembrane region" description="Helical" evidence="1">
    <location>
        <begin position="273"/>
        <end position="289"/>
    </location>
</feature>
<feature type="transmembrane region" description="Helical" evidence="1">
    <location>
        <begin position="180"/>
        <end position="196"/>
    </location>
</feature>
<feature type="transmembrane region" description="Helical" evidence="1">
    <location>
        <begin position="203"/>
        <end position="221"/>
    </location>
</feature>
<keyword evidence="1" id="KW-1133">Transmembrane helix</keyword>
<evidence type="ECO:0000256" key="1">
    <source>
        <dbReference type="SAM" id="Phobius"/>
    </source>
</evidence>
<feature type="transmembrane region" description="Helical" evidence="1">
    <location>
        <begin position="241"/>
        <end position="266"/>
    </location>
</feature>
<feature type="transmembrane region" description="Helical" evidence="1">
    <location>
        <begin position="301"/>
        <end position="320"/>
    </location>
</feature>
<evidence type="ECO:0000313" key="3">
    <source>
        <dbReference type="Proteomes" id="UP001595900"/>
    </source>
</evidence>
<feature type="transmembrane region" description="Helical" evidence="1">
    <location>
        <begin position="148"/>
        <end position="168"/>
    </location>
</feature>
<keyword evidence="1" id="KW-0472">Membrane</keyword>
<dbReference type="Proteomes" id="UP001595900">
    <property type="component" value="Unassembled WGS sequence"/>
</dbReference>
<protein>
    <recommendedName>
        <fullName evidence="4">Integral membrane protein</fullName>
    </recommendedName>
</protein>
<accession>A0ABV8Q377</accession>